<dbReference type="InterPro" id="IPR011990">
    <property type="entry name" value="TPR-like_helical_dom_sf"/>
</dbReference>
<feature type="region of interest" description="Disordered" evidence="7">
    <location>
        <begin position="2576"/>
        <end position="2606"/>
    </location>
</feature>
<evidence type="ECO:0000256" key="4">
    <source>
        <dbReference type="ARBA" id="ARBA00022833"/>
    </source>
</evidence>
<evidence type="ECO:0000256" key="5">
    <source>
        <dbReference type="PROSITE-ProRule" id="PRU00322"/>
    </source>
</evidence>
<feature type="compositionally biased region" description="Polar residues" evidence="7">
    <location>
        <begin position="2369"/>
        <end position="2381"/>
    </location>
</feature>
<dbReference type="GO" id="GO:0010628">
    <property type="term" value="P:positive regulation of gene expression"/>
    <property type="evidence" value="ECO:0007669"/>
    <property type="project" value="EnsemblMetazoa"/>
</dbReference>
<dbReference type="InterPro" id="IPR001876">
    <property type="entry name" value="Znf_RanBP2"/>
</dbReference>
<dbReference type="Gene3D" id="2.30.29.30">
    <property type="entry name" value="Pleckstrin-homology domain (PH domain)/Phosphotyrosine-binding domain (PTB)"/>
    <property type="match status" value="4"/>
</dbReference>
<accession>B3LWJ4</accession>
<dbReference type="GO" id="GO:0035626">
    <property type="term" value="P:juvenile hormone mediated signaling pathway"/>
    <property type="evidence" value="ECO:0007669"/>
    <property type="project" value="EnsemblMetazoa"/>
</dbReference>
<evidence type="ECO:0000256" key="3">
    <source>
        <dbReference type="ARBA" id="ARBA00022771"/>
    </source>
</evidence>
<feature type="compositionally biased region" description="Acidic residues" evidence="7">
    <location>
        <begin position="2590"/>
        <end position="2602"/>
    </location>
</feature>
<dbReference type="InterPro" id="IPR045255">
    <property type="entry name" value="RanBP1-like"/>
</dbReference>
<feature type="region of interest" description="Disordered" evidence="7">
    <location>
        <begin position="2016"/>
        <end position="2040"/>
    </location>
</feature>
<feature type="compositionally biased region" description="Basic and acidic residues" evidence="7">
    <location>
        <begin position="1924"/>
        <end position="1935"/>
    </location>
</feature>
<feature type="region of interest" description="Disordered" evidence="7">
    <location>
        <begin position="793"/>
        <end position="816"/>
    </location>
</feature>
<dbReference type="GO" id="GO:0007281">
    <property type="term" value="P:germ cell development"/>
    <property type="evidence" value="ECO:0007669"/>
    <property type="project" value="EnsemblMetazoa"/>
</dbReference>
<dbReference type="FunFam" id="2.30.29.30:FF:000018">
    <property type="entry name" value="E3 SUMO-protein ligase RanBP2"/>
    <property type="match status" value="3"/>
</dbReference>
<feature type="region of interest" description="Disordered" evidence="7">
    <location>
        <begin position="1455"/>
        <end position="1508"/>
    </location>
</feature>
<evidence type="ECO:0000313" key="10">
    <source>
        <dbReference type="EMBL" id="EDV41588.2"/>
    </source>
</evidence>
<dbReference type="SMART" id="SM00160">
    <property type="entry name" value="RanBD"/>
    <property type="match status" value="4"/>
</dbReference>
<dbReference type="PROSITE" id="PS50196">
    <property type="entry name" value="RANBD1"/>
    <property type="match status" value="4"/>
</dbReference>
<feature type="compositionally biased region" description="Low complexity" evidence="7">
    <location>
        <begin position="1484"/>
        <end position="1508"/>
    </location>
</feature>
<evidence type="ECO:0000256" key="2">
    <source>
        <dbReference type="ARBA" id="ARBA00022723"/>
    </source>
</evidence>
<dbReference type="FunFam" id="4.10.1060.10:FF:000003">
    <property type="entry name" value="E3 SUMO-protein ligase RanBP2"/>
    <property type="match status" value="1"/>
</dbReference>
<feature type="compositionally biased region" description="Basic and acidic residues" evidence="7">
    <location>
        <begin position="1720"/>
        <end position="1740"/>
    </location>
</feature>
<evidence type="ECO:0000259" key="8">
    <source>
        <dbReference type="PROSITE" id="PS50196"/>
    </source>
</evidence>
<dbReference type="CDD" id="cd13172">
    <property type="entry name" value="RanBD2_RanBP2_insect-like"/>
    <property type="match status" value="1"/>
</dbReference>
<feature type="domain" description="RanBD1" evidence="8">
    <location>
        <begin position="1587"/>
        <end position="1724"/>
    </location>
</feature>
<feature type="domain" description="RanBD1" evidence="8">
    <location>
        <begin position="2606"/>
        <end position="2749"/>
    </location>
</feature>
<dbReference type="PANTHER" id="PTHR23138:SF87">
    <property type="entry name" value="E3 SUMO-PROTEIN LIGASE RANBP2"/>
    <property type="match status" value="1"/>
</dbReference>
<evidence type="ECO:0000256" key="7">
    <source>
        <dbReference type="SAM" id="MobiDB-lite"/>
    </source>
</evidence>
<feature type="region of interest" description="Disordered" evidence="7">
    <location>
        <begin position="1236"/>
        <end position="1287"/>
    </location>
</feature>
<dbReference type="KEGG" id="dan:6500340"/>
<evidence type="ECO:0000256" key="1">
    <source>
        <dbReference type="ARBA" id="ARBA00022553"/>
    </source>
</evidence>
<dbReference type="InterPro" id="IPR011993">
    <property type="entry name" value="PH-like_dom_sf"/>
</dbReference>
<name>B3LWJ4_DROAN</name>
<dbReference type="OrthoDB" id="2357150at2759"/>
<dbReference type="GO" id="GO:0008270">
    <property type="term" value="F:zinc ion binding"/>
    <property type="evidence" value="ECO:0007669"/>
    <property type="project" value="UniProtKB-KW"/>
</dbReference>
<evidence type="ECO:0008006" key="12">
    <source>
        <dbReference type="Google" id="ProtNLM"/>
    </source>
</evidence>
<dbReference type="CTD" id="43041"/>
<dbReference type="EMBL" id="CH902617">
    <property type="protein sequence ID" value="EDV41588.2"/>
    <property type="molecule type" value="Genomic_DNA"/>
</dbReference>
<dbReference type="SUPFAM" id="SSF50729">
    <property type="entry name" value="PH domain-like"/>
    <property type="match status" value="4"/>
</dbReference>
<proteinExistence type="predicted"/>
<dbReference type="PROSITE" id="PS50199">
    <property type="entry name" value="ZF_RANBP2_2"/>
    <property type="match status" value="2"/>
</dbReference>
<dbReference type="GO" id="GO:0005643">
    <property type="term" value="C:nuclear pore"/>
    <property type="evidence" value="ECO:0007669"/>
    <property type="project" value="TreeGrafter"/>
</dbReference>
<dbReference type="eggNOG" id="KOG0864">
    <property type="taxonomic scope" value="Eukaryota"/>
</dbReference>
<dbReference type="Gene3D" id="4.10.1060.10">
    <property type="entry name" value="Zinc finger, RanBP2-type"/>
    <property type="match status" value="2"/>
</dbReference>
<feature type="coiled-coil region" evidence="6">
    <location>
        <begin position="879"/>
        <end position="906"/>
    </location>
</feature>
<keyword evidence="2" id="KW-0479">Metal-binding</keyword>
<evidence type="ECO:0000313" key="11">
    <source>
        <dbReference type="Proteomes" id="UP000007801"/>
    </source>
</evidence>
<dbReference type="PANTHER" id="PTHR23138">
    <property type="entry name" value="RAN BINDING PROTEIN"/>
    <property type="match status" value="1"/>
</dbReference>
<dbReference type="InterPro" id="IPR036443">
    <property type="entry name" value="Znf_RanBP2_sf"/>
</dbReference>
<feature type="region of interest" description="Disordered" evidence="7">
    <location>
        <begin position="1559"/>
        <end position="1579"/>
    </location>
</feature>
<organism evidence="10 11">
    <name type="scientific">Drosophila ananassae</name>
    <name type="common">Fruit fly</name>
    <dbReference type="NCBI Taxonomy" id="7217"/>
    <lineage>
        <taxon>Eukaryota</taxon>
        <taxon>Metazoa</taxon>
        <taxon>Ecdysozoa</taxon>
        <taxon>Arthropoda</taxon>
        <taxon>Hexapoda</taxon>
        <taxon>Insecta</taxon>
        <taxon>Pterygota</taxon>
        <taxon>Neoptera</taxon>
        <taxon>Endopterygota</taxon>
        <taxon>Diptera</taxon>
        <taxon>Brachycera</taxon>
        <taxon>Muscomorpha</taxon>
        <taxon>Ephydroidea</taxon>
        <taxon>Drosophilidae</taxon>
        <taxon>Drosophila</taxon>
        <taxon>Sophophora</taxon>
    </lineage>
</organism>
<feature type="compositionally biased region" description="Basic and acidic residues" evidence="7">
    <location>
        <begin position="2464"/>
        <end position="2489"/>
    </location>
</feature>
<feature type="region of interest" description="Disordered" evidence="7">
    <location>
        <begin position="2315"/>
        <end position="2381"/>
    </location>
</feature>
<evidence type="ECO:0000259" key="9">
    <source>
        <dbReference type="PROSITE" id="PS50199"/>
    </source>
</evidence>
<dbReference type="GO" id="GO:0005642">
    <property type="term" value="C:annulate lamellae"/>
    <property type="evidence" value="ECO:0007669"/>
    <property type="project" value="EnsemblMetazoa"/>
</dbReference>
<reference evidence="10 11" key="1">
    <citation type="journal article" date="2007" name="Nature">
        <title>Evolution of genes and genomes on the Drosophila phylogeny.</title>
        <authorList>
            <consortium name="Drosophila 12 Genomes Consortium"/>
            <person name="Clark A.G."/>
            <person name="Eisen M.B."/>
            <person name="Smith D.R."/>
            <person name="Bergman C.M."/>
            <person name="Oliver B."/>
            <person name="Markow T.A."/>
            <person name="Kaufman T.C."/>
            <person name="Kellis M."/>
            <person name="Gelbart W."/>
            <person name="Iyer V.N."/>
            <person name="Pollard D.A."/>
            <person name="Sackton T.B."/>
            <person name="Larracuente A.M."/>
            <person name="Singh N.D."/>
            <person name="Abad J.P."/>
            <person name="Abt D.N."/>
            <person name="Adryan B."/>
            <person name="Aguade M."/>
            <person name="Akashi H."/>
            <person name="Anderson W.W."/>
            <person name="Aquadro C.F."/>
            <person name="Ardell D.H."/>
            <person name="Arguello R."/>
            <person name="Artieri C.G."/>
            <person name="Barbash D.A."/>
            <person name="Barker D."/>
            <person name="Barsanti P."/>
            <person name="Batterham P."/>
            <person name="Batzoglou S."/>
            <person name="Begun D."/>
            <person name="Bhutkar A."/>
            <person name="Blanco E."/>
            <person name="Bosak S.A."/>
            <person name="Bradley R.K."/>
            <person name="Brand A.D."/>
            <person name="Brent M.R."/>
            <person name="Brooks A.N."/>
            <person name="Brown R.H."/>
            <person name="Butlin R.K."/>
            <person name="Caggese C."/>
            <person name="Calvi B.R."/>
            <person name="Bernardo de Carvalho A."/>
            <person name="Caspi A."/>
            <person name="Castrezana S."/>
            <person name="Celniker S.E."/>
            <person name="Chang J.L."/>
            <person name="Chapple C."/>
            <person name="Chatterji S."/>
            <person name="Chinwalla A."/>
            <person name="Civetta A."/>
            <person name="Clifton S.W."/>
            <person name="Comeron J.M."/>
            <person name="Costello J.C."/>
            <person name="Coyne J.A."/>
            <person name="Daub J."/>
            <person name="David R.G."/>
            <person name="Delcher A.L."/>
            <person name="Delehaunty K."/>
            <person name="Do C.B."/>
            <person name="Ebling H."/>
            <person name="Edwards K."/>
            <person name="Eickbush T."/>
            <person name="Evans J.D."/>
            <person name="Filipski A."/>
            <person name="Findeiss S."/>
            <person name="Freyhult E."/>
            <person name="Fulton L."/>
            <person name="Fulton R."/>
            <person name="Garcia A.C."/>
            <person name="Gardiner A."/>
            <person name="Garfield D.A."/>
            <person name="Garvin B.E."/>
            <person name="Gibson G."/>
            <person name="Gilbert D."/>
            <person name="Gnerre S."/>
            <person name="Godfrey J."/>
            <person name="Good R."/>
            <person name="Gotea V."/>
            <person name="Gravely B."/>
            <person name="Greenberg A.J."/>
            <person name="Griffiths-Jones S."/>
            <person name="Gross S."/>
            <person name="Guigo R."/>
            <person name="Gustafson E.A."/>
            <person name="Haerty W."/>
            <person name="Hahn M.W."/>
            <person name="Halligan D.L."/>
            <person name="Halpern A.L."/>
            <person name="Halter G.M."/>
            <person name="Han M.V."/>
            <person name="Heger A."/>
            <person name="Hillier L."/>
            <person name="Hinrichs A.S."/>
            <person name="Holmes I."/>
            <person name="Hoskins R.A."/>
            <person name="Hubisz M.J."/>
            <person name="Hultmark D."/>
            <person name="Huntley M.A."/>
            <person name="Jaffe D.B."/>
            <person name="Jagadeeshan S."/>
            <person name="Jeck W.R."/>
            <person name="Johnson J."/>
            <person name="Jones C.D."/>
            <person name="Jordan W.C."/>
            <person name="Karpen G.H."/>
            <person name="Kataoka E."/>
            <person name="Keightley P.D."/>
            <person name="Kheradpour P."/>
            <person name="Kirkness E.F."/>
            <person name="Koerich L.B."/>
            <person name="Kristiansen K."/>
            <person name="Kudrna D."/>
            <person name="Kulathinal R.J."/>
            <person name="Kumar S."/>
            <person name="Kwok R."/>
            <person name="Lander E."/>
            <person name="Langley C.H."/>
            <person name="Lapoint R."/>
            <person name="Lazzaro B.P."/>
            <person name="Lee S.J."/>
            <person name="Levesque L."/>
            <person name="Li R."/>
            <person name="Lin C.F."/>
            <person name="Lin M.F."/>
            <person name="Lindblad-Toh K."/>
            <person name="Llopart A."/>
            <person name="Long M."/>
            <person name="Low L."/>
            <person name="Lozovsky E."/>
            <person name="Lu J."/>
            <person name="Luo M."/>
            <person name="Machado C.A."/>
            <person name="Makalowski W."/>
            <person name="Marzo M."/>
            <person name="Matsuda M."/>
            <person name="Matzkin L."/>
            <person name="McAllister B."/>
            <person name="McBride C.S."/>
            <person name="McKernan B."/>
            <person name="McKernan K."/>
            <person name="Mendez-Lago M."/>
            <person name="Minx P."/>
            <person name="Mollenhauer M.U."/>
            <person name="Montooth K."/>
            <person name="Mount S.M."/>
            <person name="Mu X."/>
            <person name="Myers E."/>
            <person name="Negre B."/>
            <person name="Newfeld S."/>
            <person name="Nielsen R."/>
            <person name="Noor M.A."/>
            <person name="O'Grady P."/>
            <person name="Pachter L."/>
            <person name="Papaceit M."/>
            <person name="Parisi M.J."/>
            <person name="Parisi M."/>
            <person name="Parts L."/>
            <person name="Pedersen J.S."/>
            <person name="Pesole G."/>
            <person name="Phillippy A.M."/>
            <person name="Ponting C.P."/>
            <person name="Pop M."/>
            <person name="Porcelli D."/>
            <person name="Powell J.R."/>
            <person name="Prohaska S."/>
            <person name="Pruitt K."/>
            <person name="Puig M."/>
            <person name="Quesneville H."/>
            <person name="Ram K.R."/>
            <person name="Rand D."/>
            <person name="Rasmussen M.D."/>
            <person name="Reed L.K."/>
            <person name="Reenan R."/>
            <person name="Reily A."/>
            <person name="Remington K.A."/>
            <person name="Rieger T.T."/>
            <person name="Ritchie M.G."/>
            <person name="Robin C."/>
            <person name="Rogers Y.H."/>
            <person name="Rohde C."/>
            <person name="Rozas J."/>
            <person name="Rubenfield M.J."/>
            <person name="Ruiz A."/>
            <person name="Russo S."/>
            <person name="Salzberg S.L."/>
            <person name="Sanchez-Gracia A."/>
            <person name="Saranga D.J."/>
            <person name="Sato H."/>
            <person name="Schaeffer S.W."/>
            <person name="Schatz M.C."/>
            <person name="Schlenke T."/>
            <person name="Schwartz R."/>
            <person name="Segarra C."/>
            <person name="Singh R.S."/>
            <person name="Sirot L."/>
            <person name="Sirota M."/>
            <person name="Sisneros N.B."/>
            <person name="Smith C.D."/>
            <person name="Smith T.F."/>
            <person name="Spieth J."/>
            <person name="Stage D.E."/>
            <person name="Stark A."/>
            <person name="Stephan W."/>
            <person name="Strausberg R.L."/>
            <person name="Strempel S."/>
            <person name="Sturgill D."/>
            <person name="Sutton G."/>
            <person name="Sutton G.G."/>
            <person name="Tao W."/>
            <person name="Teichmann S."/>
            <person name="Tobari Y.N."/>
            <person name="Tomimura Y."/>
            <person name="Tsolas J.M."/>
            <person name="Valente V.L."/>
            <person name="Venter E."/>
            <person name="Venter J.C."/>
            <person name="Vicario S."/>
            <person name="Vieira F.G."/>
            <person name="Vilella A.J."/>
            <person name="Villasante A."/>
            <person name="Walenz B."/>
            <person name="Wang J."/>
            <person name="Wasserman M."/>
            <person name="Watts T."/>
            <person name="Wilson D."/>
            <person name="Wilson R.K."/>
            <person name="Wing R.A."/>
            <person name="Wolfner M.F."/>
            <person name="Wong A."/>
            <person name="Wong G.K."/>
            <person name="Wu C.I."/>
            <person name="Wu G."/>
            <person name="Yamamoto D."/>
            <person name="Yang H.P."/>
            <person name="Yang S.P."/>
            <person name="Yorke J.A."/>
            <person name="Yoshida K."/>
            <person name="Zdobnov E."/>
            <person name="Zhang P."/>
            <person name="Zhang Y."/>
            <person name="Zimin A.V."/>
            <person name="Baldwin J."/>
            <person name="Abdouelleil A."/>
            <person name="Abdulkadir J."/>
            <person name="Abebe A."/>
            <person name="Abera B."/>
            <person name="Abreu J."/>
            <person name="Acer S.C."/>
            <person name="Aftuck L."/>
            <person name="Alexander A."/>
            <person name="An P."/>
            <person name="Anderson E."/>
            <person name="Anderson S."/>
            <person name="Arachi H."/>
            <person name="Azer M."/>
            <person name="Bachantsang P."/>
            <person name="Barry A."/>
            <person name="Bayul T."/>
            <person name="Berlin A."/>
            <person name="Bessette D."/>
            <person name="Bloom T."/>
            <person name="Blye J."/>
            <person name="Boguslavskiy L."/>
            <person name="Bonnet C."/>
            <person name="Boukhgalter B."/>
            <person name="Bourzgui I."/>
            <person name="Brown A."/>
            <person name="Cahill P."/>
            <person name="Channer S."/>
            <person name="Cheshatsang Y."/>
            <person name="Chuda L."/>
            <person name="Citroen M."/>
            <person name="Collymore A."/>
            <person name="Cooke P."/>
            <person name="Costello M."/>
            <person name="D'Aco K."/>
            <person name="Daza R."/>
            <person name="De Haan G."/>
            <person name="DeGray S."/>
            <person name="DeMaso C."/>
            <person name="Dhargay N."/>
            <person name="Dooley K."/>
            <person name="Dooley E."/>
            <person name="Doricent M."/>
            <person name="Dorje P."/>
            <person name="Dorjee K."/>
            <person name="Dupes A."/>
            <person name="Elong R."/>
            <person name="Falk J."/>
            <person name="Farina A."/>
            <person name="Faro S."/>
            <person name="Ferguson D."/>
            <person name="Fisher S."/>
            <person name="Foley C.D."/>
            <person name="Franke A."/>
            <person name="Friedrich D."/>
            <person name="Gadbois L."/>
            <person name="Gearin G."/>
            <person name="Gearin C.R."/>
            <person name="Giannoukos G."/>
            <person name="Goode T."/>
            <person name="Graham J."/>
            <person name="Grandbois E."/>
            <person name="Grewal S."/>
            <person name="Gyaltsen K."/>
            <person name="Hafez N."/>
            <person name="Hagos B."/>
            <person name="Hall J."/>
            <person name="Henson C."/>
            <person name="Hollinger A."/>
            <person name="Honan T."/>
            <person name="Huard M.D."/>
            <person name="Hughes L."/>
            <person name="Hurhula B."/>
            <person name="Husby M.E."/>
            <person name="Kamat A."/>
            <person name="Kanga B."/>
            <person name="Kashin S."/>
            <person name="Khazanovich D."/>
            <person name="Kisner P."/>
            <person name="Lance K."/>
            <person name="Lara M."/>
            <person name="Lee W."/>
            <person name="Lennon N."/>
            <person name="Letendre F."/>
            <person name="LeVine R."/>
            <person name="Lipovsky A."/>
            <person name="Liu X."/>
            <person name="Liu J."/>
            <person name="Liu S."/>
            <person name="Lokyitsang T."/>
            <person name="Lokyitsang Y."/>
            <person name="Lubonja R."/>
            <person name="Lui A."/>
            <person name="MacDonald P."/>
            <person name="Magnisalis V."/>
            <person name="Maru K."/>
            <person name="Matthews C."/>
            <person name="McCusker W."/>
            <person name="McDonough S."/>
            <person name="Mehta T."/>
            <person name="Meldrim J."/>
            <person name="Meneus L."/>
            <person name="Mihai O."/>
            <person name="Mihalev A."/>
            <person name="Mihova T."/>
            <person name="Mittelman R."/>
            <person name="Mlenga V."/>
            <person name="Montmayeur A."/>
            <person name="Mulrain L."/>
            <person name="Navidi A."/>
            <person name="Naylor J."/>
            <person name="Negash T."/>
            <person name="Nguyen T."/>
            <person name="Nguyen N."/>
            <person name="Nicol R."/>
            <person name="Norbu C."/>
            <person name="Norbu N."/>
            <person name="Novod N."/>
            <person name="O'Neill B."/>
            <person name="Osman S."/>
            <person name="Markiewicz E."/>
            <person name="Oyono O.L."/>
            <person name="Patti C."/>
            <person name="Phunkhang P."/>
            <person name="Pierre F."/>
            <person name="Priest M."/>
            <person name="Raghuraman S."/>
            <person name="Rege F."/>
            <person name="Reyes R."/>
            <person name="Rise C."/>
            <person name="Rogov P."/>
            <person name="Ross K."/>
            <person name="Ryan E."/>
            <person name="Settipalli S."/>
            <person name="Shea T."/>
            <person name="Sherpa N."/>
            <person name="Shi L."/>
            <person name="Shih D."/>
            <person name="Sparrow T."/>
            <person name="Spaulding J."/>
            <person name="Stalker J."/>
            <person name="Stange-Thomann N."/>
            <person name="Stavropoulos S."/>
            <person name="Stone C."/>
            <person name="Strader C."/>
            <person name="Tesfaye S."/>
            <person name="Thomson T."/>
            <person name="Thoulutsang Y."/>
            <person name="Thoulutsang D."/>
            <person name="Topham K."/>
            <person name="Topping I."/>
            <person name="Tsamla T."/>
            <person name="Vassiliev H."/>
            <person name="Vo A."/>
            <person name="Wangchuk T."/>
            <person name="Wangdi T."/>
            <person name="Weiand M."/>
            <person name="Wilkinson J."/>
            <person name="Wilson A."/>
            <person name="Yadav S."/>
            <person name="Young G."/>
            <person name="Yu Q."/>
            <person name="Zembek L."/>
            <person name="Zhong D."/>
            <person name="Zimmer A."/>
            <person name="Zwirko Z."/>
            <person name="Jaffe D.B."/>
            <person name="Alvarez P."/>
            <person name="Brockman W."/>
            <person name="Butler J."/>
            <person name="Chin C."/>
            <person name="Gnerre S."/>
            <person name="Grabherr M."/>
            <person name="Kleber M."/>
            <person name="Mauceli E."/>
            <person name="MacCallum I."/>
        </authorList>
    </citation>
    <scope>NUCLEOTIDE SEQUENCE [LARGE SCALE GENOMIC DNA]</scope>
    <source>
        <strain evidence="11">Tucson 14024-0371.13</strain>
    </source>
</reference>
<dbReference type="Gene3D" id="1.25.40.10">
    <property type="entry name" value="Tetratricopeptide repeat domain"/>
    <property type="match status" value="1"/>
</dbReference>
<dbReference type="FunCoup" id="B3LWJ4">
    <property type="interactions" value="2224"/>
</dbReference>
<dbReference type="PROSITE" id="PS01358">
    <property type="entry name" value="ZF_RANBP2_1"/>
    <property type="match status" value="2"/>
</dbReference>
<dbReference type="InParanoid" id="B3LWJ4"/>
<feature type="domain" description="RanBD1" evidence="8">
    <location>
        <begin position="1282"/>
        <end position="1418"/>
    </location>
</feature>
<dbReference type="GO" id="GO:0006607">
    <property type="term" value="P:NLS-bearing protein import into nucleus"/>
    <property type="evidence" value="ECO:0007669"/>
    <property type="project" value="EnsemblMetazoa"/>
</dbReference>
<keyword evidence="1" id="KW-0597">Phosphoprotein</keyword>
<feature type="compositionally biased region" description="Low complexity" evidence="7">
    <location>
        <begin position="1560"/>
        <end position="1569"/>
    </location>
</feature>
<feature type="region of interest" description="Disordered" evidence="7">
    <location>
        <begin position="1920"/>
        <end position="1979"/>
    </location>
</feature>
<keyword evidence="11" id="KW-1185">Reference proteome</keyword>
<dbReference type="GO" id="GO:0005096">
    <property type="term" value="F:GTPase activator activity"/>
    <property type="evidence" value="ECO:0007669"/>
    <property type="project" value="TreeGrafter"/>
</dbReference>
<feature type="compositionally biased region" description="Polar residues" evidence="7">
    <location>
        <begin position="1943"/>
        <end position="1966"/>
    </location>
</feature>
<feature type="region of interest" description="Disordered" evidence="7">
    <location>
        <begin position="2456"/>
        <end position="2502"/>
    </location>
</feature>
<dbReference type="Pfam" id="PF00641">
    <property type="entry name" value="Zn_ribbon_RanBP"/>
    <property type="match status" value="2"/>
</dbReference>
<feature type="compositionally biased region" description="Polar residues" evidence="7">
    <location>
        <begin position="1455"/>
        <end position="1465"/>
    </location>
</feature>
<gene>
    <name evidence="10" type="primary">Dana\GF17556</name>
    <name evidence="10" type="synonym">dana_GLEANR_18819</name>
    <name evidence="10" type="ORF">GF17556</name>
</gene>
<evidence type="ECO:0000256" key="6">
    <source>
        <dbReference type="SAM" id="Coils"/>
    </source>
</evidence>
<dbReference type="Pfam" id="PF00638">
    <property type="entry name" value="Ran_BP1"/>
    <property type="match status" value="4"/>
</dbReference>
<keyword evidence="4" id="KW-0862">Zinc</keyword>
<protein>
    <recommendedName>
        <fullName evidence="12">E3 SUMO-protein ligase RanBP2</fullName>
    </recommendedName>
</protein>
<dbReference type="GO" id="GO:0051292">
    <property type="term" value="P:nuclear pore complex assembly"/>
    <property type="evidence" value="ECO:0007669"/>
    <property type="project" value="EnsemblMetazoa"/>
</dbReference>
<keyword evidence="6" id="KW-0175">Coiled coil</keyword>
<dbReference type="InterPro" id="IPR000156">
    <property type="entry name" value="Ran_bind_dom"/>
</dbReference>
<feature type="domain" description="RanBP2-type" evidence="9">
    <location>
        <begin position="1750"/>
        <end position="1779"/>
    </location>
</feature>
<sequence length="2765" mass="302150">MLSTRKEVDEQVHKLLGKMPPGKERDFKGLAVARLYNRINEYPKAIEYLNSYLRAKDEAVAHKLIAHCYKNLKTPDLQKALQHYQRCIQLSPRQPDVIKEACQLLLDEKGLFNAERAKYWLDLAAGEDLSENELVFALKMRVEHRESNGKIGATIEDDNNLELLMHKELQARPHDVNVRIRLLRSYVEKKNLDQAFNYAYKVELEEATGCTSQSSQWYEVIWMLLAKMELAKDVKKNVRFWYLALHCLDRLMQLSLETGNCLADSSSQLFRLDQYLYKFNNVLDRSGDPSPRELQQTCVDHYAGQLLLHAVALIFKRELLGNKNKWMVTLRGVLPILFLGYQLRPPKDEGHENLWVKHCDTDQKNLLRTWRQQGSFRCAQLGRTLWGCLEPETQKENHNPQQPSYSGLFANTEDLFSCLRQQCNDKNWRRQLYQQLFTHAEHKLKEQSSHLVRHPRLQSPVAEWPDLADIEGYELEALNLPPHSLNMHVYLALGSDANNLGDAQRVVFYEGFPRDVKQNLSYCGYESICQLDVDIYLYATVIQTQRRLQIHRETYESSNLGNRSAGARPLMMPYSNIVAQLAAPEQSHWWDLVLRLHRNQLSTEGNRAEQRAQLQLGLEAVRGVNGPKADAIIVFRLGKILQSRADRSALESRIETLYRHGFTMMRRQQQQQLDPFTRVFKYGSPGSTFAWQELQTLAEHAVSYFSGKMFKAGQYEQFVDEVRGLNLPMASYLQAEAYRQLEDSGKTPRVSRARYSERRRECLQQTNELLRNDVQHPLSSVIQRELRRCQQNRSFQAGGEDSFGTPELHNNSSTYEDAEDDFYTAAANRSRRHLNSTTTPATPQQVVLTTAPPSQELEQTVKQISKSLCLLKDDVSVGLEGMMQEIKNLNERFNGLEDLLKKLKIGARETPTRDVDPAAALGLDDLFIIEDALAEQQQQQTAVHQVVQPAYGGPAPGYYNGMPNTPSAQERFLQGAYASPIYNQNQMYNYYAAQAQAQAQAQFMRTPPAPGVGIPPTNMFGPRNQNFGLPSMFPPPPGGQGAPYIDPLANFSQPPPSLLPPAPQPAPGPVPVPTPVPLNLGESKGAPGGGFFNTSSAAFAQQTKPLTTPSVSAPAPAAPAALASLPAAATAPPVSAAPQAAPVTAPPIFNRALNNQPVEKEPPANVVITSSDPLPKPTVTSVQPPLSVTIPAQHIKPSLVQAAAEPPQVQLPAATGPFNFSFGTSATESPFSFKSQVAQAAAEKQKEKELEEADQNKSAASDANKSGAADNSLAEDYDPRPDFQPIIPLPDEVEVKTGEEDEEVKFSHRAKLFRHVDKEWKERGTGLIKILYNSSTGVSRVLMRREQTHKICANHTITGDMTIAYSSQDKGNKTLMWAANDFADEQLTLEKFLVRFKAPETAEEFRVAFTKVAEQSAKSKPVEKPKETSVAPAAASASASSSVIFNQPKSFVTSTPASNLFNKPQDQVKPKQSEPNSAPEVAKSLFGGLSSLSKAPPTSTPSTTAAPSPFANFSFSGTTSGLGIGGSPFGNLSFGSVSAVGTTGNSTLFTTALVKDDTLQQQPQPQQQQLNKSSASDAEDEYVPTAQFAPVIQLPELVEVVTGEENEEVLFEHRAKLLRFDKEANEWKERGLGNMKVLRDRSDPHQVRLLMRREQVHKLCCNQRLLPDTKFSFALNLKAAVTWAGQDYSEAELTTELMCVRFKTPELCQQFLDAIKEAQDGMGSAKKEEPAKKSEPEKPVKGFGDAFKPKTGSWSCESCYTSNDKDQTKCVACQEPKDKTAQPSGGLEQSGALNLSTSTTGQFSFGFAPNGGKASSGGFTFGSSTASTASPSVAASKTGSGGLTFGSSTASTASPSVAASKTGSGGLTFGSSMVSTASPSVTTPKSTGTLGFGDAFKPKAGSWTCSSCYLSNSAEASKCSACETPKDGTEPKKETLGSGISLPATTTFSFGFSPQPASKDQSSAPEQTPKPASGLLGSATFNFTPSASAPAAPSAGAAQVVAPAASIGSTNFNFSMPKPAQLQPKSPAAAVGNEGEDNEYHEEEENNAYFAPVIPLPDKVDVKTGEEDEEVLYSHRAKLYRLWENSEWKERGLGDVKILRHNKTKKLRVVMRREQVFKICLNHVLNEFTPTYKMKDERSWMFAAHDFSEGESVLDRFTLRFKNAEIAQEFYAAITNAVAGPDGAQVVSEAAEQKECSGCRGCDSDTFLFPKAVGVLENISAEEDASATLPMYQPALKLPPPGFVANTTSPLFKASSLGTPNPAPFTGFGNLSVSEENKPPNSTFLFGSVGKPASATPPFGVKPSSFGSGPEGNVLGSIFGGGTSDSQSSTSDSTKSIFGGVQEKSDTSKSIFGGVPQKSGDSKSIFGNLDQQNSSVDSSKSIFGGVQQKSDEPKLLFGGVQQKSDGSQSIFGGLQQKLEGSKSTFGAGSSVGGSGGFVFGPSGKAPGSIFEQKTNLFSNVAKPTDGEKLNEGEKSNESKEQKDNDKEPGKTPAFTFGGGDMKDKKTPGFADLAAKTGSTFADLAAKSGGTFADLAAKSGTTFADISAKNPGAEAVGFKKAAGGGFYNLTHQNAFKNFQSPHNESGKDAGDGDEDGDATNDDNYDPHYDPIVELPDEIVVTTGEENETKLFGERAKLFRYDSETKQWKERGSGEIKVLEHTELKKFRLLMRQEQIHKLVLNMRISYDMRLDYMNEQKKSFLWAGYNYAVDAEGKMSTEGVCERLAVRFQKLEVADEFLAKVNSCIQRATVLAQEAGEIVNSDEQKE</sequence>
<dbReference type="SUPFAM" id="SSF90209">
    <property type="entry name" value="Ran binding protein zinc finger-like"/>
    <property type="match status" value="2"/>
</dbReference>
<dbReference type="STRING" id="7217.B3LWJ4"/>
<feature type="domain" description="RanBP2-type" evidence="9">
    <location>
        <begin position="1899"/>
        <end position="1928"/>
    </location>
</feature>
<dbReference type="SMART" id="SM00547">
    <property type="entry name" value="ZnF_RBZ"/>
    <property type="match status" value="2"/>
</dbReference>
<keyword evidence="3 5" id="KW-0863">Zinc-finger</keyword>
<dbReference type="GO" id="GO:0006406">
    <property type="term" value="P:mRNA export from nucleus"/>
    <property type="evidence" value="ECO:0007669"/>
    <property type="project" value="EnsemblMetazoa"/>
</dbReference>
<feature type="domain" description="RanBD1" evidence="8">
    <location>
        <begin position="2049"/>
        <end position="2177"/>
    </location>
</feature>
<feature type="region of interest" description="Disordered" evidence="7">
    <location>
        <begin position="1720"/>
        <end position="1745"/>
    </location>
</feature>
<dbReference type="HOGENOM" id="CLU_000378_0_0_1"/>
<dbReference type="GeneID" id="6500340"/>
<dbReference type="GO" id="GO:0005737">
    <property type="term" value="C:cytoplasm"/>
    <property type="evidence" value="ECO:0007669"/>
    <property type="project" value="TreeGrafter"/>
</dbReference>
<dbReference type="SUPFAM" id="SSF48452">
    <property type="entry name" value="TPR-like"/>
    <property type="match status" value="1"/>
</dbReference>
<feature type="compositionally biased region" description="Low complexity" evidence="7">
    <location>
        <begin position="2324"/>
        <end position="2336"/>
    </location>
</feature>
<dbReference type="GO" id="GO:0030674">
    <property type="term" value="F:protein-macromolecule adaptor activity"/>
    <property type="evidence" value="ECO:0007669"/>
    <property type="project" value="EnsemblMetazoa"/>
</dbReference>
<dbReference type="Proteomes" id="UP000007801">
    <property type="component" value="Unassembled WGS sequence"/>
</dbReference>
<dbReference type="GO" id="GO:1900182">
    <property type="term" value="P:positive regulation of protein localization to nucleus"/>
    <property type="evidence" value="ECO:0007669"/>
    <property type="project" value="EnsemblMetazoa"/>
</dbReference>